<proteinExistence type="predicted"/>
<gene>
    <name evidence="1" type="ORF">M124_3618</name>
</gene>
<evidence type="ECO:0000313" key="1">
    <source>
        <dbReference type="EMBL" id="EXY72698.1"/>
    </source>
</evidence>
<organism evidence="1 2">
    <name type="scientific">Bacteroides fragilis str. 3988T(B)14</name>
    <dbReference type="NCBI Taxonomy" id="1339315"/>
    <lineage>
        <taxon>Bacteria</taxon>
        <taxon>Pseudomonadati</taxon>
        <taxon>Bacteroidota</taxon>
        <taxon>Bacteroidia</taxon>
        <taxon>Bacteroidales</taxon>
        <taxon>Bacteroidaceae</taxon>
        <taxon>Bacteroides</taxon>
    </lineage>
</organism>
<evidence type="ECO:0000313" key="2">
    <source>
        <dbReference type="Proteomes" id="UP000020529"/>
    </source>
</evidence>
<sequence length="116" mass="13089">MLKLRATRILYLTLDRQAIFPNPDSQRLFQFWGRIRQGSELLNRCASNNSGTITGIHTIIIFSIGLQIGQSYFAKPTRIRSGRNSYRIFCRHCGSSGIHKSAFKSTQSIGNDDTPP</sequence>
<name>A0A015UFH9_BACFG</name>
<reference evidence="1 2" key="1">
    <citation type="submission" date="2014-02" db="EMBL/GenBank/DDBJ databases">
        <authorList>
            <person name="Sears C."/>
            <person name="Carroll K."/>
            <person name="Sack B.R."/>
            <person name="Qadri F."/>
            <person name="Myers L.L."/>
            <person name="Chung G.-T."/>
            <person name="Escheverria P."/>
            <person name="Fraser C.M."/>
            <person name="Sadzewicz L."/>
            <person name="Shefchek K.A."/>
            <person name="Tallon L."/>
            <person name="Das S.P."/>
            <person name="Daugherty S."/>
            <person name="Mongodin E.F."/>
        </authorList>
    </citation>
    <scope>NUCLEOTIDE SEQUENCE [LARGE SCALE GENOMIC DNA]</scope>
    <source>
        <strain evidence="2">3988T(B)14</strain>
    </source>
</reference>
<dbReference type="PATRIC" id="fig|1339315.3.peg.4265"/>
<protein>
    <submittedName>
        <fullName evidence="1">Uncharacterized protein</fullName>
    </submittedName>
</protein>
<dbReference type="Proteomes" id="UP000020529">
    <property type="component" value="Unassembled WGS sequence"/>
</dbReference>
<dbReference type="EMBL" id="JGCY01000398">
    <property type="protein sequence ID" value="EXY72698.1"/>
    <property type="molecule type" value="Genomic_DNA"/>
</dbReference>
<dbReference type="AlphaFoldDB" id="A0A015UFH9"/>
<accession>A0A015UFH9</accession>
<comment type="caution">
    <text evidence="1">The sequence shown here is derived from an EMBL/GenBank/DDBJ whole genome shotgun (WGS) entry which is preliminary data.</text>
</comment>